<evidence type="ECO:0000313" key="2">
    <source>
        <dbReference type="EMBL" id="OIW34465.1"/>
    </source>
</evidence>
<proteinExistence type="predicted"/>
<dbReference type="InterPro" id="IPR029069">
    <property type="entry name" value="HotDog_dom_sf"/>
</dbReference>
<dbReference type="Pfam" id="PF03061">
    <property type="entry name" value="4HBT"/>
    <property type="match status" value="1"/>
</dbReference>
<dbReference type="InParanoid" id="A0A1J7JM32"/>
<feature type="domain" description="Thioesterase" evidence="1">
    <location>
        <begin position="188"/>
        <end position="257"/>
    </location>
</feature>
<organism evidence="2 3">
    <name type="scientific">Coniochaeta ligniaria NRRL 30616</name>
    <dbReference type="NCBI Taxonomy" id="1408157"/>
    <lineage>
        <taxon>Eukaryota</taxon>
        <taxon>Fungi</taxon>
        <taxon>Dikarya</taxon>
        <taxon>Ascomycota</taxon>
        <taxon>Pezizomycotina</taxon>
        <taxon>Sordariomycetes</taxon>
        <taxon>Sordariomycetidae</taxon>
        <taxon>Coniochaetales</taxon>
        <taxon>Coniochaetaceae</taxon>
        <taxon>Coniochaeta</taxon>
    </lineage>
</organism>
<sequence>MAAPRLLHSVRPLVRRPLSLQQSITLSRHTRIPLSRSLFTTPAQTSLPQPKPPLYRRLLSATTRAVLFTTLGFLIAMAPAASALDSILHPVSDADSLTAFVPSDPESQEIETLITSLPLAQSLRQNPDFSESRPHMKLPPAWRAHNLTAGTLLGPGRVTVPPLAFAEAGGKSYVQIFHVGSDLCGHVGIVHGGFLATVLDEGLARCCFAALPHGVGLTAKLEINYKAPAYADQVLVLRATTTKVEGRKAWVEGHIETLPKEDGAEPTVLASASALYISPRGAEKMAKVYSVQ</sequence>
<gene>
    <name evidence="2" type="ORF">CONLIGDRAFT_675443</name>
</gene>
<dbReference type="Proteomes" id="UP000182658">
    <property type="component" value="Unassembled WGS sequence"/>
</dbReference>
<dbReference type="AlphaFoldDB" id="A0A1J7JM32"/>
<protein>
    <submittedName>
        <fullName evidence="2">Thioesterase/thiol ester dehydrase-isomerase</fullName>
    </submittedName>
</protein>
<reference evidence="2 3" key="1">
    <citation type="submission" date="2016-10" db="EMBL/GenBank/DDBJ databases">
        <title>Draft genome sequence of Coniochaeta ligniaria NRRL30616, a lignocellulolytic fungus for bioabatement of inhibitors in plant biomass hydrolysates.</title>
        <authorList>
            <consortium name="DOE Joint Genome Institute"/>
            <person name="Jimenez D.J."/>
            <person name="Hector R.E."/>
            <person name="Riley R."/>
            <person name="Sun H."/>
            <person name="Grigoriev I.V."/>
            <person name="Van Elsas J.D."/>
            <person name="Nichols N.N."/>
        </authorList>
    </citation>
    <scope>NUCLEOTIDE SEQUENCE [LARGE SCALE GENOMIC DNA]</scope>
    <source>
        <strain evidence="2 3">NRRL 30616</strain>
    </source>
</reference>
<dbReference type="InterPro" id="IPR006683">
    <property type="entry name" value="Thioestr_dom"/>
</dbReference>
<dbReference type="FunCoup" id="A0A1J7JM32">
    <property type="interactions" value="18"/>
</dbReference>
<dbReference type="OrthoDB" id="506431at2759"/>
<evidence type="ECO:0000259" key="1">
    <source>
        <dbReference type="Pfam" id="PF03061"/>
    </source>
</evidence>
<dbReference type="Gene3D" id="3.10.129.10">
    <property type="entry name" value="Hotdog Thioesterase"/>
    <property type="match status" value="1"/>
</dbReference>
<dbReference type="SUPFAM" id="SSF54637">
    <property type="entry name" value="Thioesterase/thiol ester dehydrase-isomerase"/>
    <property type="match status" value="1"/>
</dbReference>
<accession>A0A1J7JM32</accession>
<dbReference type="GO" id="GO:0016853">
    <property type="term" value="F:isomerase activity"/>
    <property type="evidence" value="ECO:0007669"/>
    <property type="project" value="UniProtKB-KW"/>
</dbReference>
<keyword evidence="2" id="KW-0413">Isomerase</keyword>
<dbReference type="STRING" id="1408157.A0A1J7JM32"/>
<dbReference type="InterPro" id="IPR052061">
    <property type="entry name" value="PTE-AB_protein"/>
</dbReference>
<dbReference type="CDD" id="cd03443">
    <property type="entry name" value="PaaI_thioesterase"/>
    <property type="match status" value="1"/>
</dbReference>
<dbReference type="PANTHER" id="PTHR47260:SF7">
    <property type="entry name" value="THIOESTERASE FAMILY PROTEIN (AFU_ORTHOLOGUE AFUA_1G10800)"/>
    <property type="match status" value="1"/>
</dbReference>
<keyword evidence="3" id="KW-1185">Reference proteome</keyword>
<name>A0A1J7JM32_9PEZI</name>
<dbReference type="PANTHER" id="PTHR47260">
    <property type="entry name" value="UPF0644 PROTEIN PB2B4.06"/>
    <property type="match status" value="1"/>
</dbReference>
<dbReference type="EMBL" id="KV875093">
    <property type="protein sequence ID" value="OIW34465.1"/>
    <property type="molecule type" value="Genomic_DNA"/>
</dbReference>
<evidence type="ECO:0000313" key="3">
    <source>
        <dbReference type="Proteomes" id="UP000182658"/>
    </source>
</evidence>